<dbReference type="Proteomes" id="UP000608071">
    <property type="component" value="Unassembled WGS sequence"/>
</dbReference>
<comment type="caution">
    <text evidence="1">The sequence shown here is derived from an EMBL/GenBank/DDBJ whole genome shotgun (WGS) entry which is preliminary data.</text>
</comment>
<reference evidence="1 2" key="1">
    <citation type="submission" date="2020-08" db="EMBL/GenBank/DDBJ databases">
        <title>A Genomic Blueprint of the Chicken Gut Microbiome.</title>
        <authorList>
            <person name="Gilroy R."/>
            <person name="Ravi A."/>
            <person name="Getino M."/>
            <person name="Pursley I."/>
            <person name="Horton D.L."/>
            <person name="Alikhan N.-F."/>
            <person name="Baker D."/>
            <person name="Gharbi K."/>
            <person name="Hall N."/>
            <person name="Watson M."/>
            <person name="Adriaenssens E.M."/>
            <person name="Foster-Nyarko E."/>
            <person name="Jarju S."/>
            <person name="Secka A."/>
            <person name="Antonio M."/>
            <person name="Oren A."/>
            <person name="Chaudhuri R."/>
            <person name="La Ragione R.M."/>
            <person name="Hildebrand F."/>
            <person name="Pallen M.J."/>
        </authorList>
    </citation>
    <scope>NUCLEOTIDE SEQUENCE [LARGE SCALE GENOMIC DNA]</scope>
    <source>
        <strain evidence="1 2">Sa2BVA9</strain>
    </source>
</reference>
<gene>
    <name evidence="1" type="ORF">H9647_01860</name>
</gene>
<evidence type="ECO:0000313" key="2">
    <source>
        <dbReference type="Proteomes" id="UP000608071"/>
    </source>
</evidence>
<accession>A0ABR8STW4</accession>
<dbReference type="EMBL" id="JACSQL010000001">
    <property type="protein sequence ID" value="MBD7966799.1"/>
    <property type="molecule type" value="Genomic_DNA"/>
</dbReference>
<dbReference type="InterPro" id="IPR046169">
    <property type="entry name" value="DUF6171"/>
</dbReference>
<organism evidence="1 2">
    <name type="scientific">Paenibacillus gallinarum</name>
    <dbReference type="NCBI Taxonomy" id="2762232"/>
    <lineage>
        <taxon>Bacteria</taxon>
        <taxon>Bacillati</taxon>
        <taxon>Bacillota</taxon>
        <taxon>Bacilli</taxon>
        <taxon>Bacillales</taxon>
        <taxon>Paenibacillaceae</taxon>
        <taxon>Paenibacillus</taxon>
    </lineage>
</organism>
<evidence type="ECO:0000313" key="1">
    <source>
        <dbReference type="EMBL" id="MBD7966799.1"/>
    </source>
</evidence>
<dbReference type="Pfam" id="PF19668">
    <property type="entry name" value="DUF6171"/>
    <property type="match status" value="1"/>
</dbReference>
<proteinExistence type="predicted"/>
<protein>
    <submittedName>
        <fullName evidence="1">Uncharacterized protein</fullName>
    </submittedName>
</protein>
<keyword evidence="2" id="KW-1185">Reference proteome</keyword>
<name>A0ABR8STW4_9BACL</name>
<sequence>MTTRADNECKGCTASVHVSESQLAVMEQSTVTSDQGMSEQAVQELYKERLAICRTCDGFKYGTTCKYCGCLIPLKAKVASATCPYPFEPKWLR</sequence>
<dbReference type="RefSeq" id="WP_191797658.1">
    <property type="nucleotide sequence ID" value="NZ_JACSQL010000001.1"/>
</dbReference>